<keyword evidence="6" id="KW-0443">Lipid metabolism</keyword>
<evidence type="ECO:0000256" key="5">
    <source>
        <dbReference type="ARBA" id="ARBA00022832"/>
    </source>
</evidence>
<feature type="domain" description="Carrier" evidence="8">
    <location>
        <begin position="2227"/>
        <end position="2302"/>
    </location>
</feature>
<dbReference type="GO" id="GO:0071766">
    <property type="term" value="P:Actinobacterium-type cell wall biogenesis"/>
    <property type="evidence" value="ECO:0007669"/>
    <property type="project" value="UniProtKB-ARBA"/>
</dbReference>
<dbReference type="InterPro" id="IPR006162">
    <property type="entry name" value="Ppantetheine_attach_site"/>
</dbReference>
<dbReference type="NCBIfam" id="TIGR01733">
    <property type="entry name" value="AA-adenyl-dom"/>
    <property type="match status" value="3"/>
</dbReference>
<reference evidence="9 10" key="1">
    <citation type="journal article" date="2015" name="Genome Announc.">
        <title>Draft Genome of the Euendolithic (true boring) Cyanobacterium Mastigocoleus testarum strain BC008.</title>
        <authorList>
            <person name="Guida B.S."/>
            <person name="Garcia-Pichel F."/>
        </authorList>
    </citation>
    <scope>NUCLEOTIDE SEQUENCE [LARGE SCALE GENOMIC DNA]</scope>
    <source>
        <strain evidence="9 10">BC008</strain>
    </source>
</reference>
<dbReference type="InterPro" id="IPR009081">
    <property type="entry name" value="PP-bd_ACP"/>
</dbReference>
<feature type="domain" description="Carrier" evidence="8">
    <location>
        <begin position="644"/>
        <end position="721"/>
    </location>
</feature>
<dbReference type="FunFam" id="3.40.50.12780:FF:000013">
    <property type="entry name" value="Long-chain-fatty-acid--AMP ligase FadD32"/>
    <property type="match status" value="1"/>
</dbReference>
<dbReference type="GO" id="GO:0008610">
    <property type="term" value="P:lipid biosynthetic process"/>
    <property type="evidence" value="ECO:0007669"/>
    <property type="project" value="InterPro"/>
</dbReference>
<dbReference type="GO" id="GO:0043041">
    <property type="term" value="P:amino acid activation for nonribosomal peptide biosynthetic process"/>
    <property type="evidence" value="ECO:0007669"/>
    <property type="project" value="TreeGrafter"/>
</dbReference>
<dbReference type="CDD" id="cd19531">
    <property type="entry name" value="LCL_NRPS-like"/>
    <property type="match status" value="3"/>
</dbReference>
<keyword evidence="3" id="KW-0596">Phosphopantetheine</keyword>
<dbReference type="Pfam" id="PF00668">
    <property type="entry name" value="Condensation"/>
    <property type="match status" value="3"/>
</dbReference>
<dbReference type="NCBIfam" id="TIGR04020">
    <property type="entry name" value="seco_metab_LLM"/>
    <property type="match status" value="1"/>
</dbReference>
<feature type="domain" description="Carrier" evidence="8">
    <location>
        <begin position="3303"/>
        <end position="3378"/>
    </location>
</feature>
<dbReference type="Pfam" id="PF13193">
    <property type="entry name" value="AMP-binding_C"/>
    <property type="match status" value="3"/>
</dbReference>
<feature type="region of interest" description="Disordered" evidence="7">
    <location>
        <begin position="4258"/>
        <end position="4292"/>
    </location>
</feature>
<accession>A0A0V7ZV97</accession>
<keyword evidence="10" id="KW-1185">Reference proteome</keyword>
<evidence type="ECO:0000256" key="2">
    <source>
        <dbReference type="ARBA" id="ARBA00006432"/>
    </source>
</evidence>
<dbReference type="CDD" id="cd12115">
    <property type="entry name" value="A_NRPS_Sfm_like"/>
    <property type="match status" value="1"/>
</dbReference>
<dbReference type="InterPro" id="IPR001242">
    <property type="entry name" value="Condensation_dom"/>
</dbReference>
<evidence type="ECO:0000256" key="6">
    <source>
        <dbReference type="ARBA" id="ARBA00023098"/>
    </source>
</evidence>
<evidence type="ECO:0000313" key="10">
    <source>
        <dbReference type="Proteomes" id="UP000053372"/>
    </source>
</evidence>
<dbReference type="FunFam" id="3.30.559.10:FF:000012">
    <property type="entry name" value="Non-ribosomal peptide synthetase"/>
    <property type="match status" value="2"/>
</dbReference>
<dbReference type="SMART" id="SM00823">
    <property type="entry name" value="PKS_PP"/>
    <property type="match status" value="4"/>
</dbReference>
<dbReference type="InterPro" id="IPR040097">
    <property type="entry name" value="FAAL/FAAC"/>
</dbReference>
<dbReference type="GO" id="GO:0031177">
    <property type="term" value="F:phosphopantetheine binding"/>
    <property type="evidence" value="ECO:0007669"/>
    <property type="project" value="InterPro"/>
</dbReference>
<evidence type="ECO:0000313" key="9">
    <source>
        <dbReference type="EMBL" id="KST68572.1"/>
    </source>
</evidence>
<dbReference type="Gene3D" id="3.30.559.30">
    <property type="entry name" value="Nonribosomal peptide synthetase, condensation domain"/>
    <property type="match status" value="3"/>
</dbReference>
<dbReference type="Pfam" id="PF00501">
    <property type="entry name" value="AMP-binding"/>
    <property type="match status" value="4"/>
</dbReference>
<dbReference type="PANTHER" id="PTHR45527:SF1">
    <property type="entry name" value="FATTY ACID SYNTHASE"/>
    <property type="match status" value="1"/>
</dbReference>
<feature type="region of interest" description="Disordered" evidence="7">
    <location>
        <begin position="1113"/>
        <end position="1148"/>
    </location>
</feature>
<comment type="cofactor">
    <cofactor evidence="1">
        <name>pantetheine 4'-phosphate</name>
        <dbReference type="ChEBI" id="CHEBI:47942"/>
    </cofactor>
</comment>
<keyword evidence="5" id="KW-0276">Fatty acid metabolism</keyword>
<dbReference type="SUPFAM" id="SSF47336">
    <property type="entry name" value="ACP-like"/>
    <property type="match status" value="4"/>
</dbReference>
<dbReference type="InterPro" id="IPR036661">
    <property type="entry name" value="Luciferase-like_sf"/>
</dbReference>
<sequence>MTAASGIATFVELLRYRASIQYEQTAYTFLADGEVETGRLTYGELDLQARVIAAKLKSLCAPKDRVLLIYPSGLEFISAFFGCLYAGVVAVPVSPPRRHQNLSRWKAVAIDAQARAALTTEKMLAELEQRGLNKLGLNLELNELHWLASDCITSDKPSDWVSPDVMEESLAFLQYTSGSTEAPKGVMVTHANLLNNSETIKQALGHNEQTIMLSWLPNYHDMGLIGNILQTIYLGSSCLLMSPTAFLQKPWLWLQAISRYKVTTSGGPNFAYDLCVNKIKPDELANLDLSSWEKVFNGSEPIRADTLEKFANYFSSYGFSSEAFYPCYGMAEVTLLISGRAQAKKPVVLQVDRKALEQNRVIVASDPQSARAIVSCGKSWLGHEIVIVNPETLARCQDGEVGEIWVSGESVARGYWNRPQETRKIFQARLDSQGKDFLRTGDLGCWLDGELFITGRLKDLIIIRGRNYYPQDIELTVEKSYPGLRRGFGAAFSIEVNGVERLVTVQEVERTYLRKLDKNETINAIRRGVSLEHELDVYAVVLLKTGSIQKTSSGKIQRRACRDAFLQGNLSIVGDWKQGSAEQGSSRAEEKIWLSGAQNQTQQDLHADKSLTVESNTQALNSHHNFTGPTQNQIQNQIQNQAKNSDPSVEKKLRVRIAQILEFDSTDIKIEQPLTSLGLNSLKAIEIKNFVEAQFNLFLPIEKFWEDLSIKELVNWIDLQQTFSTPEVPSDEVFSQGVNSEGIVLSSPKQISSTSSATKTTGNITNMQFSLLYFSSNEAGFEKNKYELLIEGAKFADRHDFTAVWIPERHFHAFGGLYPNPSVLGGALAMVTDRVRIRAGSIVLPLHNPIRVAEEWSVVDNLSQGRVDLAFARGWNPNDFVISPETYANSKDVMYSSLAAVRRLWRGKNLRLPNGVGEETEVTIYPLPCQQELSVWITCTGGKERFIEAGYRGVNILTALLFQPIEELAEKISLYRQARKEHGYDPDTGHVTLMLHTFVSEDLGTVRKKVRQPFIDYLKSSVNLWRQEAKSLDDLNEQDREELLNYAFERYFQTSALFGTPETCLTMVNRLKGIGVNEIACLIDFGIDTDSVMSGLYSLKKLKQISTNSLKGGGVAEEAEEAEEEGEQGVRGEGEDKDNIIGDSSGENLDGSYRDLACYISHEKAAIADNYSSQIDVSTSLVKSYPLSEGQKALWFLYQLNPESAAYNTAFTVRIRSKLDIEAWHSALQALVERHPILRSSFTQQGDEPSQKVYDSRKINIEEIDAKGWTQKELKEEVIKAYRRPLRLEKGEVLRASLFTRTQQDRVFLLTIHHIVRDGWSMGILIQELRELYLAQLQQREASLAPLEYNYQDFVQWQTEMLQSSHRERLENYWCKQLADATQILDLPTDRPRSLHQSNNGRSYTFKLRSSITQQLKEFAREEKATLYMTVLAAFQVLLYRYTGQTDILVGSPAIGRNQTKFAQTVGYFVNPVVLRAKFTEDNLSFKAFLAQVRQTVLEAISAHQDYPFPLLVEQLQPQRDSSYSPLFQVSFVLQEREGELAEITDLFVPEAGKIQVDWNGLKLEPFPIPQEEGQFDLVLEVIEGHDSLHCVFKYNSNLFDQTTFVRMSENFQTLLEGIICNPEQEIVKLPLLAEVEKNQLLREWNLTQVEYPQNKCIHQLFEEQVEKTPDAIAVVFKERQLSYSELNRRANQLAHYLQSLGVGAEVLVGLCVERSLEMVIGLLAILKAGGAYVPLDPAYPRERLEFMLSDTGVKVLLTQQNLLTILPECSLNAKLICLDNPKEVARSNAVNLTHQRVLSDHDWDTISQTSADNLSEDNLVSAVKLENLAYVIYTSGSTGKPKGVLVPHSGLINLTFWHQSEFKITPLDRATQLAGIAFDAAGWEIWPYLTTGASIYLVESEIVVSPIDLQNWLTNKEITISFVPTPLAEKLLSLEWSKNTALRIMLIGGDKLHQAPSASIPFQVINNYGPTENTVVTTSGVVVADEEVDNAPSIGNAIANTQVYILDRSLQPVPIGVPGELHISGAGLARGYLNCPELTAEKFISNPFLGRGAQGAEEAEEENCLSSLTSCALSPVTNPHMTLSRHAALTQIPNLYKTGDLARYLPSGKIEYLGRIDNQVKIRGFRVELGEIETVLAQHLQIEQAVVVVKEEHADKRLVAYLVALDESTITTTQLRDYLQQRLPNYMLPSAFVFLSEIPLTPNGKVNRRELSVLEITREPSQAELRELTATEEILKGIWIEILDLEDLAIDENFFELGGHSLLATQVISRIRQTFEVELPLQSLFTSPTVKQIARELESFRQQGLELVVGSIKPRSRALETQELPLSFAQQRLWFLEQLEGESAAYNLPVAISLNGNLQLNALKMAVEEIIQKHEILRTNFSCINDSPIQIIHPNLEFNLSVIDLQHLSEEEKPVEVQSLARIEAQTPFHLSQDPLLRMKLLQLAESEYVLLLTMHHIVADGWSLGIFVRELSVLYQSFCKGKVSQLKELPIQYADFAVWQREWLTGDVLDKQVNYWKQQLADAPPLLELPTDKPRPPIQSFRGGSESFRLSEELTLKLKKLSQRSQTTLFMTLLGAWAVLLSRYSQQEDLVIGSPIANRNHSEIEPLIGFFANTLALRFNLQDNPSFEQFLAQVRTVTLDGYENQDLPFERLVEELQPQRNLSHNPIFQVMFTLQNSSLEELQLPELNLKVLETERLSTKFDLMLSMEETKSGLKGIWEYNCDLFEKTTIQRLIANFQTLLESISTEPTQAIANLSLVSETELQQLLYQWNDTELDYPQDKCLQELFEEQVKRSPDAVAVIFKEQSLNYNELNIRANQLAHHLRELGVKPEILVGISMERSLDMVVGILAILKAGGAYVPLDPAYPSERLAFMLADAEVKVLLTQEKLVADLPKLSAQIVCLERDWEIISQQPQNNPVNKVRPENLAYVIYTSGSTGKPKGVAIAHRSPVALLFWAREVFTIEQIRGVLASTSICFDLSVFELFVPLSWGGKVILTENILELHNLPAADEITLINTVPSAIAELIRIKPLPRNVRTINLAGEALQNKLVQQLYQQENIEKVFNLYGPSEDTTYSTFALVGKGADNSPTIGNAIANTQVYILDRHSQPVPIGIPGELHIGGTGLARGYLNRQELTAEKFIIVETLHPQTSHVETSNVETLHATSLQGVRLYKTGDLARYLPSGKIEYLGRIDNQVKIRGFRIELGEIETVLTQHPQLEQAVVVAKEGNAADKRLIAYLITDSHSLITTTQLRDYLQQRLPSYMVPSVFVFLSEIPLTPNGKVDRIRLSVLEVTREPGQVESQELTATEEILKGIWIEILGVEDLAINENFFELGGHSLLATRIISRVRQGFEVELPLQSLFTSPTVRQLARKIESLRQQGLVLESVIANIKPRPQELEVQELKVQELKAQELPLSFAQQRLWFLEQLEGESAAYNLSAAMSLSGNLQLDALKMAVEEIIQRHEILRTNFSTLADSPIQIIHANPEFNLSVIDLQHLSDLDRQSVEVQRLAVIEAQTPFDLSTDALLRMKLLQLETSEHVLLLTMHHIVADGWSLGIFVRELSELYQDFCANKISQLKELPIQYADFAVWQREWLTGDVLDKQVNYWKQQLADAPPLLELPTDKPRGAVRSFRGGSESFSLSEELTLKLKKLSQRLGVTLFMTLLGAWAVLLSRYSQQEDLVIGSPIANRNHSEIEPLIGFFANTLALRFNLQDNPSFEQFLAQVRTVTLNGYQNQDLPFERLVEELQPQRNLSHNPVFQVMFALQNTPLEELELPGLNLTQLKIETARVQFDLILSMVETDGELTGSLDYNTDLFTAETIRRQIGHFQTLLEGITTNPQQKLGLLPLLTEAEKHQLLFEWNNTQADYPQDKSIHQLFEEQVEKTPHAIAVVFKEQKLSYHELNTRANQLAHYLQNLNLQNTGVKEEVLVGLCIERTTPEMLVAMLAILKAGGAYVPLDPSYPPERLNLMLLDAQVKVLIAQHKWVTKLRQSEAQLVCIDTDWEVISQQSQENPDLQVSSDNLAYVIYTSGSTGKPKGVAIPHRAIARLLLNANYIQIDSTDNIAQVSNISFDAATLEIWGALLHGAKLVIIDRDTILSPHDFANCIRDQEISILFLTTALFERLASLVPQAFQPLKYLLFGGETVNPQRVREVLKNNSPQQLLHVYGPTESTTFASWYLIEKVSLNATNLPIGKPISNTQIYILDCRLQPVPIGVPGELYIGGDGLAREYLNRRELNAEKFIPNPFYKSKQTALSARKSKNSKVKTQLPITSPQSPVPSPQSPIPNYQSPTPKLYKTGDLARYLADGNIEYLGRIDNQVKIRGFRIELGEIEAILNQYPGIRECVVLAREDKPDNKYLVAYIVPDHELASPQLNLTRSKEQNKLADKSLSESIRDIRSHLKEKLPEYMLPSRFVLLPKLPLTANGKINYRALPKPEEYKVEETAFIAPQTPTQEIIAEIWTEVLGVNKVSIHDNFFEIGGHSLLATLVMGRLHDSFQIDLPLRCLFENPTIASLAEIIEKIRFTFEQLQFAPGDESGNREEIEF</sequence>
<dbReference type="InterPro" id="IPR023213">
    <property type="entry name" value="CAT-like_dom_sf"/>
</dbReference>
<dbReference type="FunFam" id="3.40.50.12780:FF:000012">
    <property type="entry name" value="Non-ribosomal peptide synthetase"/>
    <property type="match status" value="1"/>
</dbReference>
<dbReference type="GO" id="GO:0044550">
    <property type="term" value="P:secondary metabolite biosynthetic process"/>
    <property type="evidence" value="ECO:0007669"/>
    <property type="project" value="UniProtKB-ARBA"/>
</dbReference>
<evidence type="ECO:0000256" key="3">
    <source>
        <dbReference type="ARBA" id="ARBA00022450"/>
    </source>
</evidence>
<dbReference type="PANTHER" id="PTHR45527">
    <property type="entry name" value="NONRIBOSOMAL PEPTIDE SYNTHETASE"/>
    <property type="match status" value="1"/>
</dbReference>
<dbReference type="CDD" id="cd12117">
    <property type="entry name" value="A_NRPS_Srf_like"/>
    <property type="match status" value="1"/>
</dbReference>
<dbReference type="FunFam" id="3.30.559.30:FF:000001">
    <property type="entry name" value="Non-ribosomal peptide synthetase"/>
    <property type="match status" value="1"/>
</dbReference>
<dbReference type="PROSITE" id="PS00455">
    <property type="entry name" value="AMP_BINDING"/>
    <property type="match status" value="3"/>
</dbReference>
<dbReference type="Pfam" id="PF00550">
    <property type="entry name" value="PP-binding"/>
    <property type="match status" value="4"/>
</dbReference>
<dbReference type="GO" id="GO:0005829">
    <property type="term" value="C:cytosol"/>
    <property type="evidence" value="ECO:0007669"/>
    <property type="project" value="TreeGrafter"/>
</dbReference>
<evidence type="ECO:0000256" key="4">
    <source>
        <dbReference type="ARBA" id="ARBA00022553"/>
    </source>
</evidence>
<dbReference type="InterPro" id="IPR025110">
    <property type="entry name" value="AMP-bd_C"/>
</dbReference>
<dbReference type="Gene3D" id="3.20.20.30">
    <property type="entry name" value="Luciferase-like domain"/>
    <property type="match status" value="1"/>
</dbReference>
<evidence type="ECO:0000259" key="8">
    <source>
        <dbReference type="PROSITE" id="PS50075"/>
    </source>
</evidence>
<dbReference type="NCBIfam" id="NF003417">
    <property type="entry name" value="PRK04813.1"/>
    <property type="match status" value="6"/>
</dbReference>
<dbReference type="InterPro" id="IPR036736">
    <property type="entry name" value="ACP-like_sf"/>
</dbReference>
<dbReference type="InterPro" id="IPR010071">
    <property type="entry name" value="AA_adenyl_dom"/>
</dbReference>
<dbReference type="InterPro" id="IPR045851">
    <property type="entry name" value="AMP-bd_C_sf"/>
</dbReference>
<keyword evidence="4" id="KW-0597">Phosphoprotein</keyword>
<protein>
    <recommendedName>
        <fullName evidence="8">Carrier domain-containing protein</fullName>
    </recommendedName>
</protein>
<dbReference type="OrthoDB" id="499075at2"/>
<dbReference type="InterPro" id="IPR011251">
    <property type="entry name" value="Luciferase-like_dom"/>
</dbReference>
<dbReference type="PROSITE" id="PS00012">
    <property type="entry name" value="PHOSPHOPANTETHEINE"/>
    <property type="match status" value="2"/>
</dbReference>
<dbReference type="InterPro" id="IPR000873">
    <property type="entry name" value="AMP-dep_synth/lig_dom"/>
</dbReference>
<evidence type="ECO:0000256" key="1">
    <source>
        <dbReference type="ARBA" id="ARBA00001957"/>
    </source>
</evidence>
<feature type="domain" description="Carrier" evidence="8">
    <location>
        <begin position="4448"/>
        <end position="4523"/>
    </location>
</feature>
<dbReference type="Gene3D" id="2.30.38.10">
    <property type="entry name" value="Luciferase, Domain 3"/>
    <property type="match status" value="3"/>
</dbReference>
<dbReference type="Pfam" id="PF00296">
    <property type="entry name" value="Bac_luciferase"/>
    <property type="match status" value="1"/>
</dbReference>
<dbReference type="Gene3D" id="3.40.50.12780">
    <property type="entry name" value="N-terminal domain of ligase-like"/>
    <property type="match status" value="1"/>
</dbReference>
<dbReference type="FunFam" id="1.10.1200.10:FF:000005">
    <property type="entry name" value="Nonribosomal peptide synthetase 1"/>
    <property type="match status" value="3"/>
</dbReference>
<dbReference type="EMBL" id="LMTZ01000055">
    <property type="protein sequence ID" value="KST68572.1"/>
    <property type="molecule type" value="Genomic_DNA"/>
</dbReference>
<dbReference type="Proteomes" id="UP000053372">
    <property type="component" value="Unassembled WGS sequence"/>
</dbReference>
<dbReference type="InterPro" id="IPR020845">
    <property type="entry name" value="AMP-binding_CS"/>
</dbReference>
<feature type="compositionally biased region" description="Basic and acidic residues" evidence="7">
    <location>
        <begin position="1128"/>
        <end position="1140"/>
    </location>
</feature>
<dbReference type="InterPro" id="IPR042099">
    <property type="entry name" value="ANL_N_sf"/>
</dbReference>
<comment type="caution">
    <text evidence="9">The sequence shown here is derived from an EMBL/GenBank/DDBJ whole genome shotgun (WGS) entry which is preliminary data.</text>
</comment>
<comment type="similarity">
    <text evidence="2">Belongs to the ATP-dependent AMP-binding enzyme family.</text>
</comment>
<organism evidence="9 10">
    <name type="scientific">Mastigocoleus testarum BC008</name>
    <dbReference type="NCBI Taxonomy" id="371196"/>
    <lineage>
        <taxon>Bacteria</taxon>
        <taxon>Bacillati</taxon>
        <taxon>Cyanobacteriota</taxon>
        <taxon>Cyanophyceae</taxon>
        <taxon>Nostocales</taxon>
        <taxon>Hapalosiphonaceae</taxon>
        <taxon>Mastigocoleus</taxon>
    </lineage>
</organism>
<dbReference type="FunFam" id="3.30.300.30:FF:000010">
    <property type="entry name" value="Enterobactin synthetase component F"/>
    <property type="match status" value="3"/>
</dbReference>
<dbReference type="SUPFAM" id="SSF52777">
    <property type="entry name" value="CoA-dependent acyltransferases"/>
    <property type="match status" value="6"/>
</dbReference>
<dbReference type="PROSITE" id="PS50075">
    <property type="entry name" value="CARRIER"/>
    <property type="match status" value="4"/>
</dbReference>
<dbReference type="FunFam" id="3.40.50.980:FF:000001">
    <property type="entry name" value="Non-ribosomal peptide synthetase"/>
    <property type="match status" value="3"/>
</dbReference>
<dbReference type="Gene3D" id="3.40.50.980">
    <property type="match status" value="6"/>
</dbReference>
<gene>
    <name evidence="9" type="ORF">BC008_33505</name>
</gene>
<dbReference type="GO" id="GO:0016705">
    <property type="term" value="F:oxidoreductase activity, acting on paired donors, with incorporation or reduction of molecular oxygen"/>
    <property type="evidence" value="ECO:0007669"/>
    <property type="project" value="InterPro"/>
</dbReference>
<feature type="compositionally biased region" description="Acidic residues" evidence="7">
    <location>
        <begin position="1117"/>
        <end position="1127"/>
    </location>
</feature>
<dbReference type="SUPFAM" id="SSF56801">
    <property type="entry name" value="Acetyl-CoA synthetase-like"/>
    <property type="match status" value="4"/>
</dbReference>
<dbReference type="Gene3D" id="3.30.559.10">
    <property type="entry name" value="Chloramphenicol acetyltransferase-like domain"/>
    <property type="match status" value="3"/>
</dbReference>
<dbReference type="GO" id="GO:0006631">
    <property type="term" value="P:fatty acid metabolic process"/>
    <property type="evidence" value="ECO:0007669"/>
    <property type="project" value="UniProtKB-KW"/>
</dbReference>
<dbReference type="InterPro" id="IPR024011">
    <property type="entry name" value="Biosynth_lucif-like_mOase_dom"/>
</dbReference>
<dbReference type="Gene3D" id="1.10.1200.10">
    <property type="entry name" value="ACP-like"/>
    <property type="match status" value="4"/>
</dbReference>
<dbReference type="InterPro" id="IPR020806">
    <property type="entry name" value="PKS_PP-bd"/>
</dbReference>
<dbReference type="CDD" id="cd05931">
    <property type="entry name" value="FAAL"/>
    <property type="match status" value="1"/>
</dbReference>
<name>A0A0V7ZV97_9CYAN</name>
<dbReference type="SUPFAM" id="SSF51679">
    <property type="entry name" value="Bacterial luciferase-like"/>
    <property type="match status" value="1"/>
</dbReference>
<dbReference type="Gene3D" id="3.30.300.30">
    <property type="match status" value="4"/>
</dbReference>
<evidence type="ECO:0000256" key="7">
    <source>
        <dbReference type="SAM" id="MobiDB-lite"/>
    </source>
</evidence>
<dbReference type="CDD" id="cd05930">
    <property type="entry name" value="A_NRPS"/>
    <property type="match status" value="1"/>
</dbReference>
<proteinExistence type="inferred from homology"/>